<dbReference type="Pfam" id="PF03795">
    <property type="entry name" value="YCII"/>
    <property type="match status" value="1"/>
</dbReference>
<evidence type="ECO:0000256" key="1">
    <source>
        <dbReference type="ARBA" id="ARBA00007689"/>
    </source>
</evidence>
<dbReference type="PANTHER" id="PTHR35174">
    <property type="entry name" value="BLL7171 PROTEIN-RELATED"/>
    <property type="match status" value="1"/>
</dbReference>
<accession>A0A4R7T6E4</accession>
<dbReference type="InterPro" id="IPR011008">
    <property type="entry name" value="Dimeric_a/b-barrel"/>
</dbReference>
<comment type="caution">
    <text evidence="3">The sequence shown here is derived from an EMBL/GenBank/DDBJ whole genome shotgun (WGS) entry which is preliminary data.</text>
</comment>
<evidence type="ECO:0000313" key="4">
    <source>
        <dbReference type="Proteomes" id="UP000295151"/>
    </source>
</evidence>
<evidence type="ECO:0000313" key="3">
    <source>
        <dbReference type="EMBL" id="TDU86648.1"/>
    </source>
</evidence>
<protein>
    <recommendedName>
        <fullName evidence="2">YCII-related domain-containing protein</fullName>
    </recommendedName>
</protein>
<name>A0A4R7T6E4_9ACTN</name>
<dbReference type="PANTHER" id="PTHR35174:SF3">
    <property type="entry name" value="BLL7171 PROTEIN"/>
    <property type="match status" value="1"/>
</dbReference>
<evidence type="ECO:0000259" key="2">
    <source>
        <dbReference type="Pfam" id="PF03795"/>
    </source>
</evidence>
<gene>
    <name evidence="3" type="ORF">EV138_0162</name>
</gene>
<dbReference type="Gene3D" id="3.30.70.1060">
    <property type="entry name" value="Dimeric alpha+beta barrel"/>
    <property type="match status" value="1"/>
</dbReference>
<comment type="similarity">
    <text evidence="1">Belongs to the YciI family.</text>
</comment>
<feature type="domain" description="YCII-related" evidence="2">
    <location>
        <begin position="1"/>
        <end position="118"/>
    </location>
</feature>
<keyword evidence="4" id="KW-1185">Reference proteome</keyword>
<dbReference type="Proteomes" id="UP000295151">
    <property type="component" value="Unassembled WGS sequence"/>
</dbReference>
<dbReference type="OrthoDB" id="3784582at2"/>
<reference evidence="3 4" key="1">
    <citation type="submission" date="2019-03" db="EMBL/GenBank/DDBJ databases">
        <title>Genomic Encyclopedia of Type Strains, Phase III (KMG-III): the genomes of soil and plant-associated and newly described type strains.</title>
        <authorList>
            <person name="Whitman W."/>
        </authorList>
    </citation>
    <scope>NUCLEOTIDE SEQUENCE [LARGE SCALE GENOMIC DNA]</scope>
    <source>
        <strain evidence="3 4">VKM Ac-2575</strain>
    </source>
</reference>
<dbReference type="AlphaFoldDB" id="A0A4R7T6E4"/>
<proteinExistence type="inferred from homology"/>
<dbReference type="InterPro" id="IPR005545">
    <property type="entry name" value="YCII"/>
</dbReference>
<dbReference type="EMBL" id="SOCE01000001">
    <property type="protein sequence ID" value="TDU86648.1"/>
    <property type="molecule type" value="Genomic_DNA"/>
</dbReference>
<dbReference type="RefSeq" id="WP_133976565.1">
    <property type="nucleotide sequence ID" value="NZ_SOCE01000001.1"/>
</dbReference>
<dbReference type="SUPFAM" id="SSF54909">
    <property type="entry name" value="Dimeric alpha+beta barrel"/>
    <property type="match status" value="1"/>
</dbReference>
<organism evidence="3 4">
    <name type="scientific">Kribbella voronezhensis</name>
    <dbReference type="NCBI Taxonomy" id="2512212"/>
    <lineage>
        <taxon>Bacteria</taxon>
        <taxon>Bacillati</taxon>
        <taxon>Actinomycetota</taxon>
        <taxon>Actinomycetes</taxon>
        <taxon>Propionibacteriales</taxon>
        <taxon>Kribbellaceae</taxon>
        <taxon>Kribbella</taxon>
    </lineage>
</organism>
<sequence>MRFLILIYGNPESREVWKGLTEEQQREAMTGYVRLHEALTASGELIASDSLDDPATTKQVLVRDGTVMTTDGPFAEVKEQLAGFYLVECDTLERAIEIVPQIPEAAFSIVEVRPVRDLSGLTS</sequence>